<sequence>MENKFQFAKDIIRDAGDFIKSNMVKDLEIEEKTRFDDLVTNLDKATQELLITKIKQAYPSDHILAEENGVHHDITDGNVWVLDPIDGTVNFVAQGTHFAVMIAYYENGVGQFGLIYDVMDDTLYSGGGQFDVYMNDQKLPPFQDRPLNRFLVGCNANMFANNYHGLHDMIEQTLGVRVYGGAGISMAAVMAGQLMAYFSYIQPWDYAAAKVMGDKLGYVLLTIDGEEPDFTHRQKVMFVPKAKLLTIQTYLSQT</sequence>
<reference evidence="7 9" key="2">
    <citation type="submission" date="2016-10" db="EMBL/GenBank/DDBJ databases">
        <authorList>
            <person name="Varghese N."/>
            <person name="Submissions S."/>
        </authorList>
    </citation>
    <scope>NUCLEOTIDE SEQUENCE [LARGE SCALE GENOMIC DNA]</scope>
    <source>
        <strain evidence="7 9">JB1</strain>
    </source>
</reference>
<dbReference type="FunFam" id="3.30.540.10:FF:000003">
    <property type="entry name" value="Inositol-1-monophosphatase"/>
    <property type="match status" value="1"/>
</dbReference>
<dbReference type="SUPFAM" id="SSF56655">
    <property type="entry name" value="Carbohydrate phosphatase"/>
    <property type="match status" value="1"/>
</dbReference>
<dbReference type="EMBL" id="AUZH01000020">
    <property type="protein sequence ID" value="KFN87816.1"/>
    <property type="molecule type" value="Genomic_DNA"/>
</dbReference>
<keyword evidence="4 5" id="KW-0460">Magnesium</keyword>
<evidence type="ECO:0000313" key="8">
    <source>
        <dbReference type="Proteomes" id="UP000029382"/>
    </source>
</evidence>
<keyword evidence="2 5" id="KW-0479">Metal-binding</keyword>
<dbReference type="PANTHER" id="PTHR20854:SF4">
    <property type="entry name" value="INOSITOL-1-MONOPHOSPHATASE-RELATED"/>
    <property type="match status" value="1"/>
</dbReference>
<dbReference type="RefSeq" id="WP_039696852.1">
    <property type="nucleotide sequence ID" value="NZ_AUZH01000020.1"/>
</dbReference>
<evidence type="ECO:0000313" key="7">
    <source>
        <dbReference type="EMBL" id="SFL33038.1"/>
    </source>
</evidence>
<evidence type="ECO:0000256" key="1">
    <source>
        <dbReference type="ARBA" id="ARBA00001946"/>
    </source>
</evidence>
<dbReference type="EMBL" id="FOTG01000007">
    <property type="protein sequence ID" value="SFL33038.1"/>
    <property type="molecule type" value="Genomic_DNA"/>
</dbReference>
<dbReference type="CDD" id="cd01637">
    <property type="entry name" value="IMPase_like"/>
    <property type="match status" value="1"/>
</dbReference>
<keyword evidence="9" id="KW-1185">Reference proteome</keyword>
<comment type="cofactor">
    <cofactor evidence="1 5">
        <name>Mg(2+)</name>
        <dbReference type="ChEBI" id="CHEBI:18420"/>
    </cofactor>
</comment>
<comment type="caution">
    <text evidence="6">The sequence shown here is derived from an EMBL/GenBank/DDBJ whole genome shotgun (WGS) entry which is preliminary data.</text>
</comment>
<dbReference type="Gene3D" id="3.40.190.80">
    <property type="match status" value="1"/>
</dbReference>
<evidence type="ECO:0000256" key="4">
    <source>
        <dbReference type="ARBA" id="ARBA00022842"/>
    </source>
</evidence>
<feature type="binding site" evidence="5">
    <location>
        <position position="85"/>
    </location>
    <ligand>
        <name>Mg(2+)</name>
        <dbReference type="ChEBI" id="CHEBI:18420"/>
        <label>1</label>
        <note>catalytic</note>
    </ligand>
</feature>
<dbReference type="Proteomes" id="UP000029382">
    <property type="component" value="Unassembled WGS sequence"/>
</dbReference>
<dbReference type="GO" id="GO:0046872">
    <property type="term" value="F:metal ion binding"/>
    <property type="evidence" value="ECO:0007669"/>
    <property type="project" value="UniProtKB-KW"/>
</dbReference>
<dbReference type="Proteomes" id="UP000182793">
    <property type="component" value="Unassembled WGS sequence"/>
</dbReference>
<feature type="binding site" evidence="5">
    <location>
        <position position="86"/>
    </location>
    <ligand>
        <name>Mg(2+)</name>
        <dbReference type="ChEBI" id="CHEBI:18420"/>
        <label>1</label>
        <note>catalytic</note>
    </ligand>
</feature>
<dbReference type="Pfam" id="PF00459">
    <property type="entry name" value="Inositol_P"/>
    <property type="match status" value="1"/>
</dbReference>
<evidence type="ECO:0000256" key="3">
    <source>
        <dbReference type="ARBA" id="ARBA00022801"/>
    </source>
</evidence>
<reference evidence="6 8" key="1">
    <citation type="journal article" date="2014" name="Genome Announc.">
        <title>Draft Genome Sequences of Streptococcus bovis Strains ATCC 33317 and JB1.</title>
        <authorList>
            <person name="Benahmed F.H."/>
            <person name="Gopinath G.R."/>
            <person name="Harbottle H."/>
            <person name="Cotta M.A."/>
            <person name="Luo Y."/>
            <person name="Henderson C."/>
            <person name="Teri P."/>
            <person name="Soppet D."/>
            <person name="Rasmussen M."/>
            <person name="Whitehead T.R."/>
            <person name="Davidson M."/>
        </authorList>
    </citation>
    <scope>NUCLEOTIDE SEQUENCE [LARGE SCALE GENOMIC DNA]</scope>
    <source>
        <strain evidence="6 8">JB1</strain>
    </source>
</reference>
<feature type="binding site" evidence="5">
    <location>
        <position position="205"/>
    </location>
    <ligand>
        <name>Mg(2+)</name>
        <dbReference type="ChEBI" id="CHEBI:18420"/>
        <label>1</label>
        <note>catalytic</note>
    </ligand>
</feature>
<dbReference type="InterPro" id="IPR000760">
    <property type="entry name" value="Inositol_monophosphatase-like"/>
</dbReference>
<proteinExistence type="predicted"/>
<dbReference type="PRINTS" id="PR00377">
    <property type="entry name" value="IMPHPHTASES"/>
</dbReference>
<evidence type="ECO:0000256" key="2">
    <source>
        <dbReference type="ARBA" id="ARBA00022723"/>
    </source>
</evidence>
<protein>
    <submittedName>
        <fullName evidence="6">Inositol monophosphatase</fullName>
    </submittedName>
    <submittedName>
        <fullName evidence="7">Myo-inositol-1(Or 4)-monophosphatase</fullName>
    </submittedName>
</protein>
<evidence type="ECO:0000256" key="5">
    <source>
        <dbReference type="PIRSR" id="PIRSR600760-2"/>
    </source>
</evidence>
<dbReference type="GO" id="GO:0008934">
    <property type="term" value="F:inositol monophosphate 1-phosphatase activity"/>
    <property type="evidence" value="ECO:0007669"/>
    <property type="project" value="TreeGrafter"/>
</dbReference>
<dbReference type="PANTHER" id="PTHR20854">
    <property type="entry name" value="INOSITOL MONOPHOSPHATASE"/>
    <property type="match status" value="1"/>
</dbReference>
<keyword evidence="3" id="KW-0378">Hydrolase</keyword>
<dbReference type="AlphaFoldDB" id="A0A091BQ48"/>
<evidence type="ECO:0000313" key="9">
    <source>
        <dbReference type="Proteomes" id="UP000182793"/>
    </source>
</evidence>
<accession>A0A091BQ48</accession>
<feature type="binding site" evidence="5">
    <location>
        <position position="83"/>
    </location>
    <ligand>
        <name>Mg(2+)</name>
        <dbReference type="ChEBI" id="CHEBI:18420"/>
        <label>1</label>
        <note>catalytic</note>
    </ligand>
</feature>
<dbReference type="GO" id="GO:0007165">
    <property type="term" value="P:signal transduction"/>
    <property type="evidence" value="ECO:0007669"/>
    <property type="project" value="TreeGrafter"/>
</dbReference>
<feature type="binding site" evidence="5">
    <location>
        <position position="66"/>
    </location>
    <ligand>
        <name>Mg(2+)</name>
        <dbReference type="ChEBI" id="CHEBI:18420"/>
        <label>1</label>
        <note>catalytic</note>
    </ligand>
</feature>
<name>A0A091BQ48_STREI</name>
<dbReference type="Gene3D" id="3.30.540.10">
    <property type="entry name" value="Fructose-1,6-Bisphosphatase, subunit A, domain 1"/>
    <property type="match status" value="1"/>
</dbReference>
<evidence type="ECO:0000313" key="6">
    <source>
        <dbReference type="EMBL" id="KFN87816.1"/>
    </source>
</evidence>
<dbReference type="GO" id="GO:0006020">
    <property type="term" value="P:inositol metabolic process"/>
    <property type="evidence" value="ECO:0007669"/>
    <property type="project" value="TreeGrafter"/>
</dbReference>
<organism evidence="6 8">
    <name type="scientific">Streptococcus equinus JB1</name>
    <dbReference type="NCBI Taxonomy" id="1294274"/>
    <lineage>
        <taxon>Bacteria</taxon>
        <taxon>Bacillati</taxon>
        <taxon>Bacillota</taxon>
        <taxon>Bacilli</taxon>
        <taxon>Lactobacillales</taxon>
        <taxon>Streptococcaceae</taxon>
        <taxon>Streptococcus</taxon>
    </lineage>
</organism>
<gene>
    <name evidence="6" type="ORF">H702_06120</name>
    <name evidence="7" type="ORF">SAMN02910290_01416</name>
</gene>